<dbReference type="AlphaFoldDB" id="A0A0F9QUL2"/>
<sequence>MTIEEQREAIREGLAEKIWDEERNHETAPEWCELDEEQRESLIDEADTLLAFLTEKGAVLKVEWNVLEYRDGTITYDCAPIAPLMEKK</sequence>
<protein>
    <submittedName>
        <fullName evidence="1">Uncharacterized protein</fullName>
    </submittedName>
</protein>
<name>A0A0F9QUL2_9ZZZZ</name>
<accession>A0A0F9QUL2</accession>
<proteinExistence type="predicted"/>
<comment type="caution">
    <text evidence="1">The sequence shown here is derived from an EMBL/GenBank/DDBJ whole genome shotgun (WGS) entry which is preliminary data.</text>
</comment>
<dbReference type="EMBL" id="LAZR01003578">
    <property type="protein sequence ID" value="KKN16826.1"/>
    <property type="molecule type" value="Genomic_DNA"/>
</dbReference>
<reference evidence="1" key="1">
    <citation type="journal article" date="2015" name="Nature">
        <title>Complex archaea that bridge the gap between prokaryotes and eukaryotes.</title>
        <authorList>
            <person name="Spang A."/>
            <person name="Saw J.H."/>
            <person name="Jorgensen S.L."/>
            <person name="Zaremba-Niedzwiedzka K."/>
            <person name="Martijn J."/>
            <person name="Lind A.E."/>
            <person name="van Eijk R."/>
            <person name="Schleper C."/>
            <person name="Guy L."/>
            <person name="Ettema T.J."/>
        </authorList>
    </citation>
    <scope>NUCLEOTIDE SEQUENCE</scope>
</reference>
<organism evidence="1">
    <name type="scientific">marine sediment metagenome</name>
    <dbReference type="NCBI Taxonomy" id="412755"/>
    <lineage>
        <taxon>unclassified sequences</taxon>
        <taxon>metagenomes</taxon>
        <taxon>ecological metagenomes</taxon>
    </lineage>
</organism>
<evidence type="ECO:0000313" key="1">
    <source>
        <dbReference type="EMBL" id="KKN16826.1"/>
    </source>
</evidence>
<gene>
    <name evidence="1" type="ORF">LCGC14_0972110</name>
</gene>